<reference evidence="10" key="1">
    <citation type="submission" date="2011-03" db="EMBL/GenBank/DDBJ databases">
        <title>Version 3 of the genome sequence of Otolemur garnettii (Bushbaby).</title>
        <authorList>
            <consortium name="The Broad Institute Genome Sequencing Platform"/>
            <person name="Di Palma F."/>
            <person name="Johnson J."/>
            <person name="Lander E.S."/>
            <person name="Lindblad-Toh K."/>
            <person name="Jaffe D.B."/>
            <person name="Gnerre S."/>
            <person name="MacCallum I."/>
            <person name="Przybylski D."/>
            <person name="Ribeiro F.J."/>
            <person name="Burton J.N."/>
            <person name="Walker B.J."/>
            <person name="Sharpe T."/>
            <person name="Hall G."/>
        </authorList>
    </citation>
    <scope>NUCLEOTIDE SEQUENCE [LARGE SCALE GENOMIC DNA]</scope>
</reference>
<sequence length="796" mass="90892">EPHIVILHGAAGIGKSTLARQVQRGWEKGQLYQDRFQHVFYFSCAELAQSKVMSLADLITKAHGCPPVPLQQVLSQPEQLLFILDGVDEPRWVLWQESTELCQHWSQPQQVATLLGSLLGKTILPEASFLITTRTVALQKLIPSLEQPRWVEVLGFSESSRKEYFYNYFIDESQALRALSLVESNPAVWTMCLVPWLSWLVCTCLKQQMEMGEDLTLTTPTATGFCLRYLSQALLAQPLGPRLRGICYLAAEGIRQKRSLFTPRDLRKHGLEEAIISTFVKIGVLQKHPNSRGYSFIHLCFQEFFAAVACALGDEKERREHPDSIKGVGGLLQAYETHNLLWTPTARFLFGLLSEQAGREMESIFTCQRAPELRWELLQWAKREAQGLWSPWKPGFLELFHCLYETQDKEFLTQVMCHFLASSVCVQTHMELLVFTFCIKFCHHVKRLQLHDVGQHRPRWRPPGIVLHPIRTTECDPLLVLKVWIRYYCSPGKKVSTLETRKEKILRGRNVRLRSFIFRFFSVASGSGMMWRHKMANASTQFCRFGGRWIKDGEKLECIKSKNRKMSLKLEIELKKVNHGCSLCHLLLQTLSVVLLSLEGDRVPRHWESRISMPKENRRVCIKEKKAVHFMQVPITGACWELLFSILEVTGSLKELDLSGNLLSHSAVQSLSETLRRPRCHLETLRLACCDLTLEDCKDLALGLSQTLTELELSFNMLMDAGAKYLCWELRQNCTLQRLQLVSCGLTSSCCQDLASVLSTSPSLKELDLQQNDLGDHGVRLLCEGLRHPVCSLTLL</sequence>
<feature type="domain" description="NACHT" evidence="8">
    <location>
        <begin position="3"/>
        <end position="312"/>
    </location>
</feature>
<dbReference type="InterPro" id="IPR041075">
    <property type="entry name" value="NOD1/2_WH"/>
</dbReference>
<keyword evidence="6" id="KW-0547">Nucleotide-binding</keyword>
<dbReference type="InterPro" id="IPR032675">
    <property type="entry name" value="LRR_dom_sf"/>
</dbReference>
<dbReference type="GO" id="GO:0005524">
    <property type="term" value="F:ATP binding"/>
    <property type="evidence" value="ECO:0007669"/>
    <property type="project" value="UniProtKB-KW"/>
</dbReference>
<keyword evidence="3" id="KW-0963">Cytoplasm</keyword>
<dbReference type="PROSITE" id="PS50837">
    <property type="entry name" value="NACHT"/>
    <property type="match status" value="1"/>
</dbReference>
<evidence type="ECO:0000259" key="8">
    <source>
        <dbReference type="PROSITE" id="PS50837"/>
    </source>
</evidence>
<reference evidence="9" key="3">
    <citation type="submission" date="2025-09" db="UniProtKB">
        <authorList>
            <consortium name="Ensembl"/>
        </authorList>
    </citation>
    <scope>IDENTIFICATION</scope>
</reference>
<keyword evidence="7" id="KW-0067">ATP-binding</keyword>
<evidence type="ECO:0000313" key="10">
    <source>
        <dbReference type="Proteomes" id="UP000005225"/>
    </source>
</evidence>
<dbReference type="HOGENOM" id="CLU_002274_2_1_1"/>
<dbReference type="OMA" id="IRTTECD"/>
<comment type="similarity">
    <text evidence="2">Belongs to the NLRP family.</text>
</comment>
<dbReference type="Ensembl" id="ENSOGAT00000030873.1">
    <property type="protein sequence ID" value="ENSOGAP00000016459.1"/>
    <property type="gene ID" value="ENSOGAG00000027032.1"/>
</dbReference>
<keyword evidence="10" id="KW-1185">Reference proteome</keyword>
<organism evidence="9 10">
    <name type="scientific">Otolemur garnettii</name>
    <name type="common">Small-eared galago</name>
    <name type="synonym">Garnett's greater bushbaby</name>
    <dbReference type="NCBI Taxonomy" id="30611"/>
    <lineage>
        <taxon>Eukaryota</taxon>
        <taxon>Metazoa</taxon>
        <taxon>Chordata</taxon>
        <taxon>Craniata</taxon>
        <taxon>Vertebrata</taxon>
        <taxon>Euteleostomi</taxon>
        <taxon>Mammalia</taxon>
        <taxon>Eutheria</taxon>
        <taxon>Euarchontoglires</taxon>
        <taxon>Primates</taxon>
        <taxon>Strepsirrhini</taxon>
        <taxon>Lorisiformes</taxon>
        <taxon>Galagidae</taxon>
        <taxon>Otolemur</taxon>
    </lineage>
</organism>
<evidence type="ECO:0000256" key="1">
    <source>
        <dbReference type="ARBA" id="ARBA00004514"/>
    </source>
</evidence>
<proteinExistence type="inferred from homology"/>
<dbReference type="InterPro" id="IPR007111">
    <property type="entry name" value="NACHT_NTPase"/>
</dbReference>
<evidence type="ECO:0000256" key="2">
    <source>
        <dbReference type="ARBA" id="ARBA00008665"/>
    </source>
</evidence>
<evidence type="ECO:0000313" key="9">
    <source>
        <dbReference type="Ensembl" id="ENSOGAP00000016459.1"/>
    </source>
</evidence>
<dbReference type="eggNOG" id="ENOG502S4A4">
    <property type="taxonomic scope" value="Eukaryota"/>
</dbReference>
<dbReference type="Pfam" id="PF17779">
    <property type="entry name" value="WHD_NOD2"/>
    <property type="match status" value="1"/>
</dbReference>
<comment type="subcellular location">
    <subcellularLocation>
        <location evidence="1">Cytoplasm</location>
        <location evidence="1">Cytosol</location>
    </subcellularLocation>
</comment>
<dbReference type="GeneTree" id="ENSGT00940000162176"/>
<evidence type="ECO:0000256" key="4">
    <source>
        <dbReference type="ARBA" id="ARBA00022614"/>
    </source>
</evidence>
<dbReference type="EMBL" id="AAQR03189837">
    <property type="status" value="NOT_ANNOTATED_CDS"/>
    <property type="molecule type" value="Genomic_DNA"/>
</dbReference>
<dbReference type="SUPFAM" id="SSF52540">
    <property type="entry name" value="P-loop containing nucleoside triphosphate hydrolases"/>
    <property type="match status" value="1"/>
</dbReference>
<evidence type="ECO:0000256" key="7">
    <source>
        <dbReference type="ARBA" id="ARBA00022840"/>
    </source>
</evidence>
<dbReference type="Pfam" id="PF13516">
    <property type="entry name" value="LRR_6"/>
    <property type="match status" value="3"/>
</dbReference>
<evidence type="ECO:0000256" key="3">
    <source>
        <dbReference type="ARBA" id="ARBA00022490"/>
    </source>
</evidence>
<dbReference type="STRING" id="30611.ENSOGAP00000016459"/>
<keyword evidence="5" id="KW-0677">Repeat</keyword>
<dbReference type="FunFam" id="3.40.50.300:FF:000897">
    <property type="entry name" value="NLR family pyrin domain containing 1"/>
    <property type="match status" value="1"/>
</dbReference>
<dbReference type="EMBL" id="AAQR03189835">
    <property type="status" value="NOT_ANNOTATED_CDS"/>
    <property type="molecule type" value="Genomic_DNA"/>
</dbReference>
<dbReference type="Proteomes" id="UP000005225">
    <property type="component" value="Unassembled WGS sequence"/>
</dbReference>
<accession>H0XK19</accession>
<reference evidence="9" key="2">
    <citation type="submission" date="2025-08" db="UniProtKB">
        <authorList>
            <consortium name="Ensembl"/>
        </authorList>
    </citation>
    <scope>IDENTIFICATION</scope>
</reference>
<dbReference type="SMART" id="SM00368">
    <property type="entry name" value="LRR_RI"/>
    <property type="match status" value="5"/>
</dbReference>
<keyword evidence="4" id="KW-0433">Leucine-rich repeat</keyword>
<dbReference type="Pfam" id="PF05729">
    <property type="entry name" value="NACHT"/>
    <property type="match status" value="1"/>
</dbReference>
<dbReference type="InterPro" id="IPR050637">
    <property type="entry name" value="NLRP_innate_immun_reg"/>
</dbReference>
<dbReference type="PANTHER" id="PTHR45690:SF15">
    <property type="entry name" value="NACHT, LRR AND PYD DOMAINS-CONTAINING PROTEIN 14"/>
    <property type="match status" value="1"/>
</dbReference>
<evidence type="ECO:0000256" key="5">
    <source>
        <dbReference type="ARBA" id="ARBA00022737"/>
    </source>
</evidence>
<dbReference type="InterPro" id="IPR027417">
    <property type="entry name" value="P-loop_NTPase"/>
</dbReference>
<dbReference type="EMBL" id="AAQR03189836">
    <property type="status" value="NOT_ANNOTATED_CDS"/>
    <property type="molecule type" value="Genomic_DNA"/>
</dbReference>
<evidence type="ECO:0000256" key="6">
    <source>
        <dbReference type="ARBA" id="ARBA00022741"/>
    </source>
</evidence>
<dbReference type="GO" id="GO:0050727">
    <property type="term" value="P:regulation of inflammatory response"/>
    <property type="evidence" value="ECO:0007669"/>
    <property type="project" value="TreeGrafter"/>
</dbReference>
<dbReference type="Gene3D" id="3.40.50.300">
    <property type="entry name" value="P-loop containing nucleotide triphosphate hydrolases"/>
    <property type="match status" value="1"/>
</dbReference>
<dbReference type="GO" id="GO:0005829">
    <property type="term" value="C:cytosol"/>
    <property type="evidence" value="ECO:0007669"/>
    <property type="project" value="UniProtKB-SubCell"/>
</dbReference>
<dbReference type="Gene3D" id="3.80.10.10">
    <property type="entry name" value="Ribonuclease Inhibitor"/>
    <property type="match status" value="1"/>
</dbReference>
<dbReference type="AlphaFoldDB" id="H0XK19"/>
<dbReference type="InterPro" id="IPR041267">
    <property type="entry name" value="NLRP_HD2"/>
</dbReference>
<dbReference type="InParanoid" id="H0XK19"/>
<dbReference type="Pfam" id="PF17776">
    <property type="entry name" value="NLRC4_HD2"/>
    <property type="match status" value="1"/>
</dbReference>
<dbReference type="InterPro" id="IPR001611">
    <property type="entry name" value="Leu-rich_rpt"/>
</dbReference>
<protein>
    <recommendedName>
        <fullName evidence="8">NACHT domain-containing protein</fullName>
    </recommendedName>
</protein>
<dbReference type="PRINTS" id="PR00364">
    <property type="entry name" value="DISEASERSIST"/>
</dbReference>
<name>H0XK19_OTOGA</name>
<dbReference type="SUPFAM" id="SSF52047">
    <property type="entry name" value="RNI-like"/>
    <property type="match status" value="1"/>
</dbReference>
<dbReference type="PANTHER" id="PTHR45690">
    <property type="entry name" value="NACHT, LRR AND PYD DOMAINS-CONTAINING PROTEIN 12"/>
    <property type="match status" value="1"/>
</dbReference>